<dbReference type="InterPro" id="IPR023393">
    <property type="entry name" value="START-like_dom_sf"/>
</dbReference>
<dbReference type="EMBL" id="NCKW01010337">
    <property type="protein sequence ID" value="POM65300.1"/>
    <property type="molecule type" value="Genomic_DNA"/>
</dbReference>
<evidence type="ECO:0000313" key="2">
    <source>
        <dbReference type="Proteomes" id="UP000237271"/>
    </source>
</evidence>
<keyword evidence="2" id="KW-1185">Reference proteome</keyword>
<dbReference type="SUPFAM" id="SSF55961">
    <property type="entry name" value="Bet v1-like"/>
    <property type="match status" value="1"/>
</dbReference>
<dbReference type="PANTHER" id="PTHR43102:SF2">
    <property type="entry name" value="GAF DOMAIN-CONTAINING PROTEIN"/>
    <property type="match status" value="1"/>
</dbReference>
<gene>
    <name evidence="1" type="ORF">PHPALM_19007</name>
</gene>
<reference evidence="1 2" key="1">
    <citation type="journal article" date="2017" name="Genome Biol. Evol.">
        <title>Phytophthora megakarya and P. palmivora, closely related causal agents of cacao black pod rot, underwent increases in genome sizes and gene numbers by different mechanisms.</title>
        <authorList>
            <person name="Ali S.S."/>
            <person name="Shao J."/>
            <person name="Lary D.J."/>
            <person name="Kronmiller B."/>
            <person name="Shen D."/>
            <person name="Strem M.D."/>
            <person name="Amoako-Attah I."/>
            <person name="Akrofi A.Y."/>
            <person name="Begoude B.A."/>
            <person name="Ten Hoopen G.M."/>
            <person name="Coulibaly K."/>
            <person name="Kebe B.I."/>
            <person name="Melnick R.L."/>
            <person name="Guiltinan M.J."/>
            <person name="Tyler B.M."/>
            <person name="Meinhardt L.W."/>
            <person name="Bailey B.A."/>
        </authorList>
    </citation>
    <scope>NUCLEOTIDE SEQUENCE [LARGE SCALE GENOMIC DNA]</scope>
    <source>
        <strain evidence="2">sbr112.9</strain>
    </source>
</reference>
<dbReference type="PANTHER" id="PTHR43102">
    <property type="entry name" value="SLR1143 PROTEIN"/>
    <property type="match status" value="1"/>
</dbReference>
<dbReference type="Gene3D" id="3.30.530.20">
    <property type="match status" value="1"/>
</dbReference>
<accession>A0A2P4XID3</accession>
<dbReference type="AlphaFoldDB" id="A0A2P4XID3"/>
<name>A0A2P4XID3_9STRA</name>
<proteinExistence type="predicted"/>
<organism evidence="1 2">
    <name type="scientific">Phytophthora palmivora</name>
    <dbReference type="NCBI Taxonomy" id="4796"/>
    <lineage>
        <taxon>Eukaryota</taxon>
        <taxon>Sar</taxon>
        <taxon>Stramenopiles</taxon>
        <taxon>Oomycota</taxon>
        <taxon>Peronosporomycetes</taxon>
        <taxon>Peronosporales</taxon>
        <taxon>Peronosporaceae</taxon>
        <taxon>Phytophthora</taxon>
    </lineage>
</organism>
<sequence>MSREEEAVGMELSRAHLTQLMVECAAESMDESWTRVKSRKSTGVTLWEKRSKRESKKKKWVSIPGNISEMGLEEDTGPVIYSVRSSKTVDAPLDTVLKILDASVTSAHRSFTRLIYGNLVADTSVLFHSSTPTPDFMTKNENDNVETLAVRWLVCRCSSPMVSDCDFCLQEYTKRFSIDELAMNGGHYNNNKGDDVSEVIHEGLHPIDEMPEAYKVFRSMETRHCPELLESHRVVRCKVPLGGFLLYPTDCSDQTDVVFYMSIAQDGGGDRSYRSGNPALNNPMLTHCSDRQFRALQGVVRQMAQQIGRLDNAVESYQLSLHLDGFAMQNELSVLCAAAGFTNSLGDATTADYVEKLFVASAPSIRMLIYQHLARQHYGSVRVAI</sequence>
<comment type="caution">
    <text evidence="1">The sequence shown here is derived from an EMBL/GenBank/DDBJ whole genome shotgun (WGS) entry which is preliminary data.</text>
</comment>
<evidence type="ECO:0000313" key="1">
    <source>
        <dbReference type="EMBL" id="POM65300.1"/>
    </source>
</evidence>
<dbReference type="OrthoDB" id="166134at2759"/>
<protein>
    <submittedName>
        <fullName evidence="1">Uncharacterized protein</fullName>
    </submittedName>
</protein>
<dbReference type="Proteomes" id="UP000237271">
    <property type="component" value="Unassembled WGS sequence"/>
</dbReference>